<dbReference type="InterPro" id="IPR029063">
    <property type="entry name" value="SAM-dependent_MTases_sf"/>
</dbReference>
<dbReference type="PANTHER" id="PTHR47739:SF1">
    <property type="entry name" value="TRNA1(VAL) (ADENINE(37)-N6)-METHYLTRANSFERASE"/>
    <property type="match status" value="1"/>
</dbReference>
<dbReference type="GO" id="GO:0003676">
    <property type="term" value="F:nucleic acid binding"/>
    <property type="evidence" value="ECO:0007669"/>
    <property type="project" value="InterPro"/>
</dbReference>
<dbReference type="EMBL" id="QGTT01000006">
    <property type="protein sequence ID" value="PWW13298.1"/>
    <property type="molecule type" value="Genomic_DNA"/>
</dbReference>
<keyword evidence="5" id="KW-1185">Reference proteome</keyword>
<evidence type="ECO:0000313" key="4">
    <source>
        <dbReference type="EMBL" id="PWW13298.1"/>
    </source>
</evidence>
<evidence type="ECO:0000256" key="2">
    <source>
        <dbReference type="ARBA" id="ARBA00022679"/>
    </source>
</evidence>
<sequence length="249" mass="27122">MSFQCRQFYLKDDHCAMKVSTDSLLLGSWAVVQPHEATLDLGCGCGILALMMAQRGAAPVVALELDAAAAAQAQANVAASPWPQVVQVEQAEVVNWCAHHASYAVAIEQDDASKLPAQFAHVIFNPPYFAAHLASDDQQRRLARQGQGAVWSDWLQAASHVLTATGRVSFIAPVLAWSAILTAASAVQLQVSRYCEVQATPNKPARLLLIELQRGNQRGLPPPQQLCIRNQTNQYTDEFKQLTGAFYLN</sequence>
<gene>
    <name evidence="4" type="ORF">DET45_10611</name>
</gene>
<keyword evidence="2 4" id="KW-0808">Transferase</keyword>
<proteinExistence type="predicted"/>
<dbReference type="InterPro" id="IPR002052">
    <property type="entry name" value="DNA_methylase_N6_adenine_CS"/>
</dbReference>
<evidence type="ECO:0000256" key="1">
    <source>
        <dbReference type="ARBA" id="ARBA00022603"/>
    </source>
</evidence>
<dbReference type="PROSITE" id="PS00092">
    <property type="entry name" value="N6_MTASE"/>
    <property type="match status" value="1"/>
</dbReference>
<dbReference type="RefSeq" id="WP_181394914.1">
    <property type="nucleotide sequence ID" value="NZ_QGTT01000006.1"/>
</dbReference>
<keyword evidence="1 4" id="KW-0489">Methyltransferase</keyword>
<evidence type="ECO:0000313" key="5">
    <source>
        <dbReference type="Proteomes" id="UP000246964"/>
    </source>
</evidence>
<comment type="caution">
    <text evidence="4">The sequence shown here is derived from an EMBL/GenBank/DDBJ whole genome shotgun (WGS) entry which is preliminary data.</text>
</comment>
<dbReference type="GO" id="GO:0032259">
    <property type="term" value="P:methylation"/>
    <property type="evidence" value="ECO:0007669"/>
    <property type="project" value="UniProtKB-KW"/>
</dbReference>
<dbReference type="Pfam" id="PF06325">
    <property type="entry name" value="PrmA"/>
    <property type="match status" value="1"/>
</dbReference>
<dbReference type="PANTHER" id="PTHR47739">
    <property type="entry name" value="TRNA1(VAL) (ADENINE(37)-N6)-METHYLTRANSFERASE"/>
    <property type="match status" value="1"/>
</dbReference>
<dbReference type="GO" id="GO:0008168">
    <property type="term" value="F:methyltransferase activity"/>
    <property type="evidence" value="ECO:0007669"/>
    <property type="project" value="UniProtKB-KW"/>
</dbReference>
<accession>A0A317QA95</accession>
<protein>
    <submittedName>
        <fullName evidence="4">tRNA1Val (Adenine37-N6)-methyltransferase</fullName>
    </submittedName>
</protein>
<name>A0A317QA95_9GAMM</name>
<evidence type="ECO:0000256" key="3">
    <source>
        <dbReference type="ARBA" id="ARBA00022691"/>
    </source>
</evidence>
<organism evidence="4 5">
    <name type="scientific">Pseudidiomarina maritima</name>
    <dbReference type="NCBI Taxonomy" id="519453"/>
    <lineage>
        <taxon>Bacteria</taxon>
        <taxon>Pseudomonadati</taxon>
        <taxon>Pseudomonadota</taxon>
        <taxon>Gammaproteobacteria</taxon>
        <taxon>Alteromonadales</taxon>
        <taxon>Idiomarinaceae</taxon>
        <taxon>Pseudidiomarina</taxon>
    </lineage>
</organism>
<dbReference type="AlphaFoldDB" id="A0A317QA95"/>
<dbReference type="InterPro" id="IPR050210">
    <property type="entry name" value="tRNA_Adenine-N(6)_MTase"/>
</dbReference>
<dbReference type="Proteomes" id="UP000246964">
    <property type="component" value="Unassembled WGS sequence"/>
</dbReference>
<dbReference type="CDD" id="cd02440">
    <property type="entry name" value="AdoMet_MTases"/>
    <property type="match status" value="1"/>
</dbReference>
<dbReference type="Gene3D" id="3.40.50.150">
    <property type="entry name" value="Vaccinia Virus protein VP39"/>
    <property type="match status" value="1"/>
</dbReference>
<dbReference type="SUPFAM" id="SSF53335">
    <property type="entry name" value="S-adenosyl-L-methionine-dependent methyltransferases"/>
    <property type="match status" value="1"/>
</dbReference>
<reference evidence="4 5" key="1">
    <citation type="submission" date="2018-05" db="EMBL/GenBank/DDBJ databases">
        <title>Freshwater and sediment microbial communities from various areas in North America, analyzing microbe dynamics in response to fracking.</title>
        <authorList>
            <person name="Lamendella R."/>
        </authorList>
    </citation>
    <scope>NUCLEOTIDE SEQUENCE [LARGE SCALE GENOMIC DNA]</scope>
    <source>
        <strain evidence="4 5">125B1</strain>
    </source>
</reference>
<keyword evidence="3" id="KW-0949">S-adenosyl-L-methionine</keyword>